<dbReference type="InterPro" id="IPR029149">
    <property type="entry name" value="Creatin/AminoP/Spt16_N"/>
</dbReference>
<sequence>MFHKRKAAALTYMKEFDIDLLVLVPGSNLYYMTGNKLKQSERLTLYFLERSGRGIFFVPEVEKTKFILGEDDCILSYSDDEGPQSLLDDVKSSLAQHYSRVGVETNTMRLFEYQFLHELGIRQTVHAMNLLKEMRQYKNSEEIKSIKKAVSVLEESLLAVLPTIHIGVQENEIAAKLEYEMRMRGSEGTPFSTIVASGYRGALPHGRASDKTIEDGDFIVIDFGAIVDGYVGDMTRTIGIGHISAKQKEVYHVVKRALTEAIASIKIDEKIGDIDATARNIISQAGYGDCFTHRLGHGIGLDAHEDPYIMQTNDDQIRPGMAFTIEPGIYLQNEFGVRIEDNIVVTEAEIENVMTVSHDLIVL</sequence>
<dbReference type="InterPro" id="IPR036005">
    <property type="entry name" value="Creatinase/aminopeptidase-like"/>
</dbReference>
<keyword evidence="3" id="KW-0378">Hydrolase</keyword>
<evidence type="ECO:0000313" key="4">
    <source>
        <dbReference type="Proteomes" id="UP000823485"/>
    </source>
</evidence>
<evidence type="ECO:0000259" key="1">
    <source>
        <dbReference type="Pfam" id="PF00557"/>
    </source>
</evidence>
<dbReference type="InterPro" id="IPR001714">
    <property type="entry name" value="Pept_M24_MAP"/>
</dbReference>
<dbReference type="Pfam" id="PF01321">
    <property type="entry name" value="Creatinase_N"/>
    <property type="match status" value="1"/>
</dbReference>
<keyword evidence="3" id="KW-0645">Protease</keyword>
<dbReference type="PANTHER" id="PTHR46112:SF3">
    <property type="entry name" value="AMINOPEPTIDASE YPDF"/>
    <property type="match status" value="1"/>
</dbReference>
<keyword evidence="3" id="KW-0224">Dipeptidase</keyword>
<comment type="caution">
    <text evidence="3">The sequence shown here is derived from an EMBL/GenBank/DDBJ whole genome shotgun (WGS) entry which is preliminary data.</text>
</comment>
<dbReference type="InterPro" id="IPR000994">
    <property type="entry name" value="Pept_M24"/>
</dbReference>
<dbReference type="GO" id="GO:0102009">
    <property type="term" value="F:proline dipeptidase activity"/>
    <property type="evidence" value="ECO:0007669"/>
    <property type="project" value="UniProtKB-EC"/>
</dbReference>
<dbReference type="CDD" id="cd01092">
    <property type="entry name" value="APP-like"/>
    <property type="match status" value="1"/>
</dbReference>
<accession>A0ABS2R781</accession>
<dbReference type="PRINTS" id="PR00599">
    <property type="entry name" value="MAPEPTIDASE"/>
</dbReference>
<dbReference type="InterPro" id="IPR050659">
    <property type="entry name" value="Peptidase_M24B"/>
</dbReference>
<dbReference type="SUPFAM" id="SSF53092">
    <property type="entry name" value="Creatinase/prolidase N-terminal domain"/>
    <property type="match status" value="1"/>
</dbReference>
<dbReference type="SUPFAM" id="SSF55920">
    <property type="entry name" value="Creatinase/aminopeptidase"/>
    <property type="match status" value="1"/>
</dbReference>
<dbReference type="EMBL" id="JAFBFH010000011">
    <property type="protein sequence ID" value="MBM7714999.1"/>
    <property type="molecule type" value="Genomic_DNA"/>
</dbReference>
<dbReference type="Gene3D" id="3.40.350.10">
    <property type="entry name" value="Creatinase/prolidase N-terminal domain"/>
    <property type="match status" value="1"/>
</dbReference>
<dbReference type="RefSeq" id="WP_077112969.1">
    <property type="nucleotide sequence ID" value="NZ_JAFBFH010000011.1"/>
</dbReference>
<reference evidence="3 4" key="1">
    <citation type="submission" date="2021-01" db="EMBL/GenBank/DDBJ databases">
        <title>Genomic Encyclopedia of Type Strains, Phase IV (KMG-IV): sequencing the most valuable type-strain genomes for metagenomic binning, comparative biology and taxonomic classification.</title>
        <authorList>
            <person name="Goeker M."/>
        </authorList>
    </citation>
    <scope>NUCLEOTIDE SEQUENCE [LARGE SCALE GENOMIC DNA]</scope>
    <source>
        <strain evidence="3 4">DSM 105453</strain>
    </source>
</reference>
<name>A0ABS2R781_9BACI</name>
<dbReference type="Proteomes" id="UP000823485">
    <property type="component" value="Unassembled WGS sequence"/>
</dbReference>
<evidence type="ECO:0000259" key="2">
    <source>
        <dbReference type="Pfam" id="PF01321"/>
    </source>
</evidence>
<keyword evidence="4" id="KW-1185">Reference proteome</keyword>
<evidence type="ECO:0000313" key="3">
    <source>
        <dbReference type="EMBL" id="MBM7714999.1"/>
    </source>
</evidence>
<feature type="domain" description="Peptidase M24" evidence="1">
    <location>
        <begin position="145"/>
        <end position="347"/>
    </location>
</feature>
<dbReference type="InterPro" id="IPR000587">
    <property type="entry name" value="Creatinase_N"/>
</dbReference>
<proteinExistence type="predicted"/>
<dbReference type="PANTHER" id="PTHR46112">
    <property type="entry name" value="AMINOPEPTIDASE"/>
    <property type="match status" value="1"/>
</dbReference>
<organism evidence="3 4">
    <name type="scientific">Siminovitchia thermophila</name>
    <dbReference type="NCBI Taxonomy" id="1245522"/>
    <lineage>
        <taxon>Bacteria</taxon>
        <taxon>Bacillati</taxon>
        <taxon>Bacillota</taxon>
        <taxon>Bacilli</taxon>
        <taxon>Bacillales</taxon>
        <taxon>Bacillaceae</taxon>
        <taxon>Siminovitchia</taxon>
    </lineage>
</organism>
<protein>
    <submittedName>
        <fullName evidence="3">Xaa-Pro dipeptidase</fullName>
        <ecNumber evidence="3">3.4.13.9</ecNumber>
    </submittedName>
</protein>
<dbReference type="Gene3D" id="3.90.230.10">
    <property type="entry name" value="Creatinase/methionine aminopeptidase superfamily"/>
    <property type="match status" value="1"/>
</dbReference>
<gene>
    <name evidence="3" type="ORF">JOC94_001971</name>
</gene>
<feature type="domain" description="Creatinase N-terminal" evidence="2">
    <location>
        <begin position="6"/>
        <end position="136"/>
    </location>
</feature>
<dbReference type="Pfam" id="PF00557">
    <property type="entry name" value="Peptidase_M24"/>
    <property type="match status" value="1"/>
</dbReference>
<dbReference type="EC" id="3.4.13.9" evidence="3"/>